<comment type="caution">
    <text evidence="1">The sequence shown here is derived from an EMBL/GenBank/DDBJ whole genome shotgun (WGS) entry which is preliminary data.</text>
</comment>
<keyword evidence="2" id="KW-1185">Reference proteome</keyword>
<accession>A0A5C6PN49</accession>
<organism evidence="1 2">
    <name type="scientific">Takifugu flavidus</name>
    <name type="common">sansaifugu</name>
    <dbReference type="NCBI Taxonomy" id="433684"/>
    <lineage>
        <taxon>Eukaryota</taxon>
        <taxon>Metazoa</taxon>
        <taxon>Chordata</taxon>
        <taxon>Craniata</taxon>
        <taxon>Vertebrata</taxon>
        <taxon>Euteleostomi</taxon>
        <taxon>Actinopterygii</taxon>
        <taxon>Neopterygii</taxon>
        <taxon>Teleostei</taxon>
        <taxon>Neoteleostei</taxon>
        <taxon>Acanthomorphata</taxon>
        <taxon>Eupercaria</taxon>
        <taxon>Tetraodontiformes</taxon>
        <taxon>Tetradontoidea</taxon>
        <taxon>Tetraodontidae</taxon>
        <taxon>Takifugu</taxon>
    </lineage>
</organism>
<name>A0A5C6PN49_9TELE</name>
<reference evidence="1 2" key="1">
    <citation type="submission" date="2019-04" db="EMBL/GenBank/DDBJ databases">
        <title>Chromosome genome assembly for Takifugu flavidus.</title>
        <authorList>
            <person name="Xiao S."/>
        </authorList>
    </citation>
    <scope>NUCLEOTIDE SEQUENCE [LARGE SCALE GENOMIC DNA]</scope>
    <source>
        <strain evidence="1">HTHZ2018</strain>
        <tissue evidence="1">Muscle</tissue>
    </source>
</reference>
<dbReference type="AlphaFoldDB" id="A0A5C6PN49"/>
<proteinExistence type="predicted"/>
<gene>
    <name evidence="1" type="ORF">D4764_01G0001060</name>
</gene>
<protein>
    <submittedName>
        <fullName evidence="1">Uncharacterized protein</fullName>
    </submittedName>
</protein>
<sequence length="138" mass="15368">MSWQDGLSPPKQVPITAEPNVRRSSGLGEVNQWGKNNELQLQLLDVFISTPPFLRSSPPLSCGNTPCRWTLDLLACADALPLLLLLHTSEKEFSLCRFLHLCGSSLLFCGLRREAAQLLARQERPQLQVDGSSGRRKE</sequence>
<evidence type="ECO:0000313" key="1">
    <source>
        <dbReference type="EMBL" id="TWW80291.1"/>
    </source>
</evidence>
<dbReference type="EMBL" id="RHFK02000001">
    <property type="protein sequence ID" value="TWW80291.1"/>
    <property type="molecule type" value="Genomic_DNA"/>
</dbReference>
<evidence type="ECO:0000313" key="2">
    <source>
        <dbReference type="Proteomes" id="UP000324091"/>
    </source>
</evidence>
<dbReference type="Proteomes" id="UP000324091">
    <property type="component" value="Chromosome 1"/>
</dbReference>